<reference evidence="4" key="3">
    <citation type="submission" date="2015-06" db="UniProtKB">
        <authorList>
            <consortium name="EnsemblPlants"/>
        </authorList>
    </citation>
    <scope>IDENTIFICATION</scope>
    <source>
        <strain evidence="4">cv. Jemalong A17</strain>
    </source>
</reference>
<sequence>MLHFCFDCNKSFESKGALNVHKRFQCGAKTRCDRCGKLCSSVLSCYNHMKTCQPKKPKGALNVHKRFQCGAKTCCDRCGKLCSSVLSCYYHMKTCQPKKRKTIIVNEFEEFSKKIYWRTIHTCSVYSIGFDLISISYLYSL</sequence>
<name>G7ZUP9_MEDTR</name>
<dbReference type="EMBL" id="KL402769">
    <property type="protein sequence ID" value="KEH17097.1"/>
    <property type="molecule type" value="Genomic_DNA"/>
</dbReference>
<keyword evidence="1" id="KW-0863">Zinc-finger</keyword>
<reference evidence="3 5" key="2">
    <citation type="journal article" date="2014" name="BMC Genomics">
        <title>An improved genome release (version Mt4.0) for the model legume Medicago truncatula.</title>
        <authorList>
            <person name="Tang H."/>
            <person name="Krishnakumar V."/>
            <person name="Bidwell S."/>
            <person name="Rosen B."/>
            <person name="Chan A."/>
            <person name="Zhou S."/>
            <person name="Gentzbittel L."/>
            <person name="Childs K.L."/>
            <person name="Yandell M."/>
            <person name="Gundlach H."/>
            <person name="Mayer K.F."/>
            <person name="Schwartz D.C."/>
            <person name="Town C.D."/>
        </authorList>
    </citation>
    <scope>GENOME REANNOTATION</scope>
    <source>
        <strain evidence="3">A17</strain>
        <strain evidence="4 5">cv. Jemalong A17</strain>
    </source>
</reference>
<protein>
    <recommendedName>
        <fullName evidence="2">C2H2-type domain-containing protein</fullName>
    </recommendedName>
</protein>
<proteinExistence type="predicted"/>
<keyword evidence="1" id="KW-0479">Metal-binding</keyword>
<dbReference type="AlphaFoldDB" id="G7ZUP9"/>
<evidence type="ECO:0000256" key="1">
    <source>
        <dbReference type="PROSITE-ProRule" id="PRU00042"/>
    </source>
</evidence>
<keyword evidence="5" id="KW-1185">Reference proteome</keyword>
<dbReference type="Proteomes" id="UP000002051">
    <property type="component" value="Unassembled WGS sequence"/>
</dbReference>
<evidence type="ECO:0000313" key="3">
    <source>
        <dbReference type="EMBL" id="KEH17097.1"/>
    </source>
</evidence>
<gene>
    <name evidence="3" type="ORF">MTR_0044s0120</name>
</gene>
<dbReference type="EnsemblPlants" id="KEH17097">
    <property type="protein sequence ID" value="KEH17097"/>
    <property type="gene ID" value="MTR_0044s0120"/>
</dbReference>
<dbReference type="PROSITE" id="PS50157">
    <property type="entry name" value="ZINC_FINGER_C2H2_2"/>
    <property type="match status" value="1"/>
</dbReference>
<dbReference type="PaxDb" id="3880-AES82937"/>
<keyword evidence="1" id="KW-0862">Zinc</keyword>
<organism evidence="3 5">
    <name type="scientific">Medicago truncatula</name>
    <name type="common">Barrel medic</name>
    <name type="synonym">Medicago tribuloides</name>
    <dbReference type="NCBI Taxonomy" id="3880"/>
    <lineage>
        <taxon>Eukaryota</taxon>
        <taxon>Viridiplantae</taxon>
        <taxon>Streptophyta</taxon>
        <taxon>Embryophyta</taxon>
        <taxon>Tracheophyta</taxon>
        <taxon>Spermatophyta</taxon>
        <taxon>Magnoliopsida</taxon>
        <taxon>eudicotyledons</taxon>
        <taxon>Gunneridae</taxon>
        <taxon>Pentapetalae</taxon>
        <taxon>rosids</taxon>
        <taxon>fabids</taxon>
        <taxon>Fabales</taxon>
        <taxon>Fabaceae</taxon>
        <taxon>Papilionoideae</taxon>
        <taxon>50 kb inversion clade</taxon>
        <taxon>NPAAA clade</taxon>
        <taxon>Hologalegina</taxon>
        <taxon>IRL clade</taxon>
        <taxon>Trifolieae</taxon>
        <taxon>Medicago</taxon>
    </lineage>
</organism>
<dbReference type="SUPFAM" id="SSF57667">
    <property type="entry name" value="beta-beta-alpha zinc fingers"/>
    <property type="match status" value="1"/>
</dbReference>
<dbReference type="HOGENOM" id="CLU_1828222_0_0_1"/>
<accession>G7ZUP9</accession>
<dbReference type="GO" id="GO:0008270">
    <property type="term" value="F:zinc ion binding"/>
    <property type="evidence" value="ECO:0007669"/>
    <property type="project" value="UniProtKB-KW"/>
</dbReference>
<dbReference type="InterPro" id="IPR013087">
    <property type="entry name" value="Znf_C2H2_type"/>
</dbReference>
<evidence type="ECO:0000313" key="4">
    <source>
        <dbReference type="EnsemblPlants" id="KEH17097"/>
    </source>
</evidence>
<reference evidence="3 5" key="1">
    <citation type="journal article" date="2011" name="Nature">
        <title>The Medicago genome provides insight into the evolution of rhizobial symbioses.</title>
        <authorList>
            <person name="Young N.D."/>
            <person name="Debelle F."/>
            <person name="Oldroyd G.E."/>
            <person name="Geurts R."/>
            <person name="Cannon S.B."/>
            <person name="Udvardi M.K."/>
            <person name="Benedito V.A."/>
            <person name="Mayer K.F."/>
            <person name="Gouzy J."/>
            <person name="Schoof H."/>
            <person name="Van de Peer Y."/>
            <person name="Proost S."/>
            <person name="Cook D.R."/>
            <person name="Meyers B.C."/>
            <person name="Spannagl M."/>
            <person name="Cheung F."/>
            <person name="De Mita S."/>
            <person name="Krishnakumar V."/>
            <person name="Gundlach H."/>
            <person name="Zhou S."/>
            <person name="Mudge J."/>
            <person name="Bharti A.K."/>
            <person name="Murray J.D."/>
            <person name="Naoumkina M.A."/>
            <person name="Rosen B."/>
            <person name="Silverstein K.A."/>
            <person name="Tang H."/>
            <person name="Rombauts S."/>
            <person name="Zhao P.X."/>
            <person name="Zhou P."/>
            <person name="Barbe V."/>
            <person name="Bardou P."/>
            <person name="Bechner M."/>
            <person name="Bellec A."/>
            <person name="Berger A."/>
            <person name="Berges H."/>
            <person name="Bidwell S."/>
            <person name="Bisseling T."/>
            <person name="Choisne N."/>
            <person name="Couloux A."/>
            <person name="Denny R."/>
            <person name="Deshpande S."/>
            <person name="Dai X."/>
            <person name="Doyle J.J."/>
            <person name="Dudez A.M."/>
            <person name="Farmer A.D."/>
            <person name="Fouteau S."/>
            <person name="Franken C."/>
            <person name="Gibelin C."/>
            <person name="Gish J."/>
            <person name="Goldstein S."/>
            <person name="Gonzalez A.J."/>
            <person name="Green P.J."/>
            <person name="Hallab A."/>
            <person name="Hartog M."/>
            <person name="Hua A."/>
            <person name="Humphray S.J."/>
            <person name="Jeong D.H."/>
            <person name="Jing Y."/>
            <person name="Jocker A."/>
            <person name="Kenton S.M."/>
            <person name="Kim D.J."/>
            <person name="Klee K."/>
            <person name="Lai H."/>
            <person name="Lang C."/>
            <person name="Lin S."/>
            <person name="Macmil S.L."/>
            <person name="Magdelenat G."/>
            <person name="Matthews L."/>
            <person name="McCorrison J."/>
            <person name="Monaghan E.L."/>
            <person name="Mun J.H."/>
            <person name="Najar F.Z."/>
            <person name="Nicholson C."/>
            <person name="Noirot C."/>
            <person name="O'Bleness M."/>
            <person name="Paule C.R."/>
            <person name="Poulain J."/>
            <person name="Prion F."/>
            <person name="Qin B."/>
            <person name="Qu C."/>
            <person name="Retzel E.F."/>
            <person name="Riddle C."/>
            <person name="Sallet E."/>
            <person name="Samain S."/>
            <person name="Samson N."/>
            <person name="Sanders I."/>
            <person name="Saurat O."/>
            <person name="Scarpelli C."/>
            <person name="Schiex T."/>
            <person name="Segurens B."/>
            <person name="Severin A.J."/>
            <person name="Sherrier D.J."/>
            <person name="Shi R."/>
            <person name="Sims S."/>
            <person name="Singer S.R."/>
            <person name="Sinharoy S."/>
            <person name="Sterck L."/>
            <person name="Viollet A."/>
            <person name="Wang B.B."/>
            <person name="Wang K."/>
            <person name="Wang M."/>
            <person name="Wang X."/>
            <person name="Warfsmann J."/>
            <person name="Weissenbach J."/>
            <person name="White D.D."/>
            <person name="White J.D."/>
            <person name="Wiley G.B."/>
            <person name="Wincker P."/>
            <person name="Xing Y."/>
            <person name="Yang L."/>
            <person name="Yao Z."/>
            <person name="Ying F."/>
            <person name="Zhai J."/>
            <person name="Zhou L."/>
            <person name="Zuber A."/>
            <person name="Denarie J."/>
            <person name="Dixon R.A."/>
            <person name="May G.D."/>
            <person name="Schwartz D.C."/>
            <person name="Rogers J."/>
            <person name="Quetier F."/>
            <person name="Town C.D."/>
            <person name="Roe B.A."/>
        </authorList>
    </citation>
    <scope>NUCLEOTIDE SEQUENCE [LARGE SCALE GENOMIC DNA]</scope>
    <source>
        <strain evidence="3">A17</strain>
        <strain evidence="4 5">cv. Jemalong A17</strain>
    </source>
</reference>
<dbReference type="STRING" id="3880.G7ZUP9"/>
<feature type="domain" description="C2H2-type" evidence="2">
    <location>
        <begin position="3"/>
        <end position="30"/>
    </location>
</feature>
<dbReference type="InterPro" id="IPR036236">
    <property type="entry name" value="Znf_C2H2_sf"/>
</dbReference>
<evidence type="ECO:0000259" key="2">
    <source>
        <dbReference type="PROSITE" id="PS50157"/>
    </source>
</evidence>
<evidence type="ECO:0000313" key="5">
    <source>
        <dbReference type="Proteomes" id="UP000002051"/>
    </source>
</evidence>